<gene>
    <name evidence="7" type="ORF">SAMN04488135_10393</name>
</gene>
<reference evidence="7 8" key="1">
    <citation type="submission" date="2016-11" db="EMBL/GenBank/DDBJ databases">
        <authorList>
            <person name="Jaros S."/>
            <person name="Januszkiewicz K."/>
            <person name="Wedrychowicz H."/>
        </authorList>
    </citation>
    <scope>NUCLEOTIDE SEQUENCE [LARGE SCALE GENOMIC DNA]</scope>
    <source>
        <strain evidence="7 8">CGMCC 1.10190</strain>
    </source>
</reference>
<dbReference type="PANTHER" id="PTHR10996:SF178">
    <property type="entry name" value="2-HYDROXYACID DEHYDROGENASE YGL185C-RELATED"/>
    <property type="match status" value="1"/>
</dbReference>
<dbReference type="InterPro" id="IPR006140">
    <property type="entry name" value="D-isomer_DH_NAD-bd"/>
</dbReference>
<evidence type="ECO:0000313" key="7">
    <source>
        <dbReference type="EMBL" id="SHH38535.1"/>
    </source>
</evidence>
<dbReference type="PROSITE" id="PS00671">
    <property type="entry name" value="D_2_HYDROXYACID_DH_3"/>
    <property type="match status" value="1"/>
</dbReference>
<evidence type="ECO:0000256" key="1">
    <source>
        <dbReference type="ARBA" id="ARBA00005854"/>
    </source>
</evidence>
<feature type="domain" description="D-isomer specific 2-hydroxyacid dehydrogenase catalytic" evidence="5">
    <location>
        <begin position="34"/>
        <end position="320"/>
    </location>
</feature>
<dbReference type="PROSITE" id="PS00670">
    <property type="entry name" value="D_2_HYDROXYACID_DH_2"/>
    <property type="match status" value="1"/>
</dbReference>
<evidence type="ECO:0000259" key="5">
    <source>
        <dbReference type="Pfam" id="PF00389"/>
    </source>
</evidence>
<sequence>MIPVFYNSFATEQVYDIIRGAMPDGFRLLALSEDSDAERVRLARECEVAICAAYPLSGEVIHAAPRLRLVHHQGVGYHDTVDVAALRARKIALALTPEGTTTGVAEHTVLLILAACKQLAFADSELRQGRFHINALRPVSREVSGMTIGYVGMGRIAQAVAARLQPFGTTGVYYDQYAGLDSGQELALGVRRTDTLEGLLEVADVVTLHLPLTPQSRHIVNAASLAKMKKGAILINTARGPLVDNDALAAALASRHLAAAGLDVFEQEPLPVSSPLAGLPNVILTPHIAAGTRDALAAKMRALFANVQRFYQGLPLRNEITL</sequence>
<dbReference type="InterPro" id="IPR036291">
    <property type="entry name" value="NAD(P)-bd_dom_sf"/>
</dbReference>
<organism evidence="7 8">
    <name type="scientific">Pollutimonas bauzanensis</name>
    <dbReference type="NCBI Taxonomy" id="658167"/>
    <lineage>
        <taxon>Bacteria</taxon>
        <taxon>Pseudomonadati</taxon>
        <taxon>Pseudomonadota</taxon>
        <taxon>Betaproteobacteria</taxon>
        <taxon>Burkholderiales</taxon>
        <taxon>Alcaligenaceae</taxon>
        <taxon>Pollutimonas</taxon>
    </lineage>
</organism>
<accession>A0A1M5SJA7</accession>
<evidence type="ECO:0000259" key="6">
    <source>
        <dbReference type="Pfam" id="PF02826"/>
    </source>
</evidence>
<keyword evidence="8" id="KW-1185">Reference proteome</keyword>
<dbReference type="SUPFAM" id="SSF52283">
    <property type="entry name" value="Formate/glycerate dehydrogenase catalytic domain-like"/>
    <property type="match status" value="1"/>
</dbReference>
<name>A0A1M5SJA7_9BURK</name>
<dbReference type="InterPro" id="IPR029753">
    <property type="entry name" value="D-isomer_DH_CS"/>
</dbReference>
<dbReference type="Pfam" id="PF02826">
    <property type="entry name" value="2-Hacid_dh_C"/>
    <property type="match status" value="1"/>
</dbReference>
<dbReference type="InterPro" id="IPR050223">
    <property type="entry name" value="D-isomer_2-hydroxyacid_DH"/>
</dbReference>
<evidence type="ECO:0000256" key="2">
    <source>
        <dbReference type="ARBA" id="ARBA00023002"/>
    </source>
</evidence>
<dbReference type="SUPFAM" id="SSF51735">
    <property type="entry name" value="NAD(P)-binding Rossmann-fold domains"/>
    <property type="match status" value="1"/>
</dbReference>
<dbReference type="InterPro" id="IPR006139">
    <property type="entry name" value="D-isomer_2_OHA_DH_cat_dom"/>
</dbReference>
<feature type="domain" description="D-isomer specific 2-hydroxyacid dehydrogenase NAD-binding" evidence="6">
    <location>
        <begin position="110"/>
        <end position="289"/>
    </location>
</feature>
<keyword evidence="2 4" id="KW-0560">Oxidoreductase</keyword>
<dbReference type="GO" id="GO:0051287">
    <property type="term" value="F:NAD binding"/>
    <property type="evidence" value="ECO:0007669"/>
    <property type="project" value="InterPro"/>
</dbReference>
<dbReference type="GO" id="GO:0016618">
    <property type="term" value="F:hydroxypyruvate reductase [NAD(P)H] activity"/>
    <property type="evidence" value="ECO:0007669"/>
    <property type="project" value="TreeGrafter"/>
</dbReference>
<dbReference type="RefSeq" id="WP_073102291.1">
    <property type="nucleotide sequence ID" value="NZ_FQXE01000003.1"/>
</dbReference>
<evidence type="ECO:0000256" key="3">
    <source>
        <dbReference type="ARBA" id="ARBA00023027"/>
    </source>
</evidence>
<protein>
    <submittedName>
        <fullName evidence="7">D-3-phosphoglycerate dehydrogenase</fullName>
    </submittedName>
</protein>
<dbReference type="GO" id="GO:0005829">
    <property type="term" value="C:cytosol"/>
    <property type="evidence" value="ECO:0007669"/>
    <property type="project" value="TreeGrafter"/>
</dbReference>
<dbReference type="PANTHER" id="PTHR10996">
    <property type="entry name" value="2-HYDROXYACID DEHYDROGENASE-RELATED"/>
    <property type="match status" value="1"/>
</dbReference>
<dbReference type="EMBL" id="FQXE01000003">
    <property type="protein sequence ID" value="SHH38535.1"/>
    <property type="molecule type" value="Genomic_DNA"/>
</dbReference>
<dbReference type="Proteomes" id="UP000184226">
    <property type="component" value="Unassembled WGS sequence"/>
</dbReference>
<evidence type="ECO:0000256" key="4">
    <source>
        <dbReference type="RuleBase" id="RU003719"/>
    </source>
</evidence>
<keyword evidence="3" id="KW-0520">NAD</keyword>
<dbReference type="OrthoDB" id="9805416at2"/>
<evidence type="ECO:0000313" key="8">
    <source>
        <dbReference type="Proteomes" id="UP000184226"/>
    </source>
</evidence>
<dbReference type="AlphaFoldDB" id="A0A1M5SJA7"/>
<dbReference type="Pfam" id="PF00389">
    <property type="entry name" value="2-Hacid_dh"/>
    <property type="match status" value="1"/>
</dbReference>
<dbReference type="Gene3D" id="3.40.50.720">
    <property type="entry name" value="NAD(P)-binding Rossmann-like Domain"/>
    <property type="match status" value="2"/>
</dbReference>
<dbReference type="GO" id="GO:0030267">
    <property type="term" value="F:glyoxylate reductase (NADPH) activity"/>
    <property type="evidence" value="ECO:0007669"/>
    <property type="project" value="TreeGrafter"/>
</dbReference>
<comment type="similarity">
    <text evidence="1 4">Belongs to the D-isomer specific 2-hydroxyacid dehydrogenase family.</text>
</comment>
<dbReference type="STRING" id="658167.SAMN04488135_10393"/>
<proteinExistence type="inferred from homology"/>
<dbReference type="FunFam" id="3.40.50.720:FF:000203">
    <property type="entry name" value="D-3-phosphoglycerate dehydrogenase (SerA)"/>
    <property type="match status" value="1"/>
</dbReference>